<dbReference type="Proteomes" id="UP001604336">
    <property type="component" value="Unassembled WGS sequence"/>
</dbReference>
<dbReference type="AlphaFoldDB" id="A0ABD1Q8E8"/>
<evidence type="ECO:0000313" key="3">
    <source>
        <dbReference type="Proteomes" id="UP001604336"/>
    </source>
</evidence>
<dbReference type="CDD" id="cd00303">
    <property type="entry name" value="retropepsin_like"/>
    <property type="match status" value="1"/>
</dbReference>
<gene>
    <name evidence="2" type="ORF">Adt_40014</name>
</gene>
<protein>
    <submittedName>
        <fullName evidence="2">Uncharacterized protein</fullName>
    </submittedName>
</protein>
<feature type="compositionally biased region" description="Basic residues" evidence="1">
    <location>
        <begin position="71"/>
        <end position="88"/>
    </location>
</feature>
<dbReference type="PANTHER" id="PTHR33240">
    <property type="entry name" value="OS08G0508500 PROTEIN"/>
    <property type="match status" value="1"/>
</dbReference>
<keyword evidence="3" id="KW-1185">Reference proteome</keyword>
<evidence type="ECO:0000256" key="1">
    <source>
        <dbReference type="SAM" id="MobiDB-lite"/>
    </source>
</evidence>
<reference evidence="3" key="1">
    <citation type="submission" date="2024-07" db="EMBL/GenBank/DDBJ databases">
        <title>Two chromosome-level genome assemblies of Korean endemic species Abeliophyllum distichum and Forsythia ovata (Oleaceae).</title>
        <authorList>
            <person name="Jang H."/>
        </authorList>
    </citation>
    <scope>NUCLEOTIDE SEQUENCE [LARGE SCALE GENOMIC DNA]</scope>
</reference>
<dbReference type="EMBL" id="JBFOLK010000012">
    <property type="protein sequence ID" value="KAL2471878.1"/>
    <property type="molecule type" value="Genomic_DNA"/>
</dbReference>
<sequence>MALGPSIGAYNYGMAVPTYYEVGTGALSVFPPRQETPNKYCLIHRSHGHSTEEYREVENLANRREVGSGARRGRNTRHRTRSPMRSRRPPGLDRRSQQWDRRPANQEPPQRNSRSLVRHPRIEGVLEHRFLKSPEKRPIHEIDTIYRGPYIGGQSRNAQNSYAKEAEGKLLTNWLINSRPSGSNKVDPISFTEEDMRRVHYPHCDTLVVRAVVVRNGLGRMLVDNGSSVNVIFLSTYEQMNIDISLEPSTEPLYGFIRDCVTLKGIVRLAVTMGEEPLAAHTFMKFLVVDRRSTYHGVIGRPALKELCVVTSVHHLCMKFLH</sequence>
<feature type="compositionally biased region" description="Basic and acidic residues" evidence="1">
    <location>
        <begin position="90"/>
        <end position="104"/>
    </location>
</feature>
<organism evidence="2 3">
    <name type="scientific">Abeliophyllum distichum</name>
    <dbReference type="NCBI Taxonomy" id="126358"/>
    <lineage>
        <taxon>Eukaryota</taxon>
        <taxon>Viridiplantae</taxon>
        <taxon>Streptophyta</taxon>
        <taxon>Embryophyta</taxon>
        <taxon>Tracheophyta</taxon>
        <taxon>Spermatophyta</taxon>
        <taxon>Magnoliopsida</taxon>
        <taxon>eudicotyledons</taxon>
        <taxon>Gunneridae</taxon>
        <taxon>Pentapetalae</taxon>
        <taxon>asterids</taxon>
        <taxon>lamiids</taxon>
        <taxon>Lamiales</taxon>
        <taxon>Oleaceae</taxon>
        <taxon>Forsythieae</taxon>
        <taxon>Abeliophyllum</taxon>
    </lineage>
</organism>
<dbReference type="InterPro" id="IPR021109">
    <property type="entry name" value="Peptidase_aspartic_dom_sf"/>
</dbReference>
<comment type="caution">
    <text evidence="2">The sequence shown here is derived from an EMBL/GenBank/DDBJ whole genome shotgun (WGS) entry which is preliminary data.</text>
</comment>
<evidence type="ECO:0000313" key="2">
    <source>
        <dbReference type="EMBL" id="KAL2471878.1"/>
    </source>
</evidence>
<name>A0ABD1Q8E8_9LAMI</name>
<dbReference type="Gene3D" id="2.40.70.10">
    <property type="entry name" value="Acid Proteases"/>
    <property type="match status" value="1"/>
</dbReference>
<accession>A0ABD1Q8E8</accession>
<feature type="region of interest" description="Disordered" evidence="1">
    <location>
        <begin position="58"/>
        <end position="118"/>
    </location>
</feature>
<proteinExistence type="predicted"/>
<dbReference type="PANTHER" id="PTHR33240:SF15">
    <property type="entry name" value="GAG-PRO-LIKE PROTEIN"/>
    <property type="match status" value="1"/>
</dbReference>